<keyword evidence="4" id="KW-0393">Immunoglobulin domain</keyword>
<reference evidence="7 8" key="2">
    <citation type="submission" date="2018-11" db="EMBL/GenBank/DDBJ databases">
        <authorList>
            <consortium name="Pathogen Informatics"/>
        </authorList>
    </citation>
    <scope>NUCLEOTIDE SEQUENCE [LARGE SCALE GENOMIC DNA]</scope>
</reference>
<evidence type="ECO:0000313" key="7">
    <source>
        <dbReference type="EMBL" id="VDK21833.1"/>
    </source>
</evidence>
<dbReference type="Pfam" id="PF07679">
    <property type="entry name" value="I-set"/>
    <property type="match status" value="1"/>
</dbReference>
<keyword evidence="5" id="KW-0812">Transmembrane</keyword>
<dbReference type="GO" id="GO:0005886">
    <property type="term" value="C:plasma membrane"/>
    <property type="evidence" value="ECO:0007669"/>
    <property type="project" value="TreeGrafter"/>
</dbReference>
<keyword evidence="5" id="KW-0472">Membrane</keyword>
<dbReference type="InterPro" id="IPR007110">
    <property type="entry name" value="Ig-like_dom"/>
</dbReference>
<keyword evidence="5" id="KW-1133">Transmembrane helix</keyword>
<evidence type="ECO:0000313" key="8">
    <source>
        <dbReference type="Proteomes" id="UP000267096"/>
    </source>
</evidence>
<dbReference type="PANTHER" id="PTHR45080">
    <property type="entry name" value="CONTACTIN 5"/>
    <property type="match status" value="1"/>
</dbReference>
<evidence type="ECO:0000256" key="1">
    <source>
        <dbReference type="ARBA" id="ARBA00022729"/>
    </source>
</evidence>
<reference evidence="9" key="1">
    <citation type="submission" date="2017-02" db="UniProtKB">
        <authorList>
            <consortium name="WormBaseParasite"/>
        </authorList>
    </citation>
    <scope>IDENTIFICATION</scope>
</reference>
<dbReference type="SUPFAM" id="SSF48726">
    <property type="entry name" value="Immunoglobulin"/>
    <property type="match status" value="2"/>
</dbReference>
<keyword evidence="8" id="KW-1185">Reference proteome</keyword>
<dbReference type="OrthoDB" id="5985519at2759"/>
<dbReference type="Gene3D" id="2.60.40.10">
    <property type="entry name" value="Immunoglobulins"/>
    <property type="match status" value="2"/>
</dbReference>
<dbReference type="InterPro" id="IPR050958">
    <property type="entry name" value="Cell_Adh-Cytoskel_Orgn"/>
</dbReference>
<proteinExistence type="predicted"/>
<evidence type="ECO:0000256" key="4">
    <source>
        <dbReference type="ARBA" id="ARBA00023319"/>
    </source>
</evidence>
<dbReference type="Proteomes" id="UP000267096">
    <property type="component" value="Unassembled WGS sequence"/>
</dbReference>
<dbReference type="FunFam" id="2.60.40.10:FF:000032">
    <property type="entry name" value="palladin isoform X1"/>
    <property type="match status" value="1"/>
</dbReference>
<dbReference type="InterPro" id="IPR036179">
    <property type="entry name" value="Ig-like_dom_sf"/>
</dbReference>
<dbReference type="InterPro" id="IPR003598">
    <property type="entry name" value="Ig_sub2"/>
</dbReference>
<organism evidence="9">
    <name type="scientific">Anisakis simplex</name>
    <name type="common">Herring worm</name>
    <dbReference type="NCBI Taxonomy" id="6269"/>
    <lineage>
        <taxon>Eukaryota</taxon>
        <taxon>Metazoa</taxon>
        <taxon>Ecdysozoa</taxon>
        <taxon>Nematoda</taxon>
        <taxon>Chromadorea</taxon>
        <taxon>Rhabditida</taxon>
        <taxon>Spirurina</taxon>
        <taxon>Ascaridomorpha</taxon>
        <taxon>Ascaridoidea</taxon>
        <taxon>Anisakidae</taxon>
        <taxon>Anisakis</taxon>
        <taxon>Anisakis simplex complex</taxon>
    </lineage>
</organism>
<keyword evidence="3" id="KW-1015">Disulfide bond</keyword>
<evidence type="ECO:0000259" key="6">
    <source>
        <dbReference type="PROSITE" id="PS50835"/>
    </source>
</evidence>
<dbReference type="GO" id="GO:0007156">
    <property type="term" value="P:homophilic cell adhesion via plasma membrane adhesion molecules"/>
    <property type="evidence" value="ECO:0007669"/>
    <property type="project" value="TreeGrafter"/>
</dbReference>
<dbReference type="EMBL" id="UYRR01005498">
    <property type="protein sequence ID" value="VDK21833.1"/>
    <property type="molecule type" value="Genomic_DNA"/>
</dbReference>
<gene>
    <name evidence="7" type="ORF">ASIM_LOCUS3513</name>
</gene>
<dbReference type="WBParaSite" id="ASIM_0000367701-mRNA-1">
    <property type="protein sequence ID" value="ASIM_0000367701-mRNA-1"/>
    <property type="gene ID" value="ASIM_0000367701"/>
</dbReference>
<dbReference type="InterPro" id="IPR013783">
    <property type="entry name" value="Ig-like_fold"/>
</dbReference>
<evidence type="ECO:0000313" key="9">
    <source>
        <dbReference type="WBParaSite" id="ASIM_0000367701-mRNA-1"/>
    </source>
</evidence>
<feature type="transmembrane region" description="Helical" evidence="5">
    <location>
        <begin position="134"/>
        <end position="155"/>
    </location>
</feature>
<feature type="domain" description="Ig-like" evidence="6">
    <location>
        <begin position="84"/>
        <end position="124"/>
    </location>
</feature>
<sequence>MDNIQITTGIALTLTCYVNGNPQPTIRWLRDGRDIHDKSAAFSDSNQKLIIQHTTNANHRYACLANNKAGTASREFTVQIIAPPEINESGDRTVIDVMEGHSVTLECPVSAPFGVVDIEWIKHGRPITVRDTQLVMLFLVSACWFTNCCLSLITFDLI</sequence>
<protein>
    <submittedName>
        <fullName evidence="9">Ig-like domain-containing protein</fullName>
    </submittedName>
</protein>
<dbReference type="AlphaFoldDB" id="A0A0M3J7X9"/>
<dbReference type="PANTHER" id="PTHR45080:SF8">
    <property type="entry name" value="IG-LIKE DOMAIN-CONTAINING PROTEIN"/>
    <property type="match status" value="1"/>
</dbReference>
<name>A0A0M3J7X9_ANISI</name>
<evidence type="ECO:0000256" key="5">
    <source>
        <dbReference type="SAM" id="Phobius"/>
    </source>
</evidence>
<keyword evidence="2" id="KW-0677">Repeat</keyword>
<evidence type="ECO:0000256" key="2">
    <source>
        <dbReference type="ARBA" id="ARBA00022737"/>
    </source>
</evidence>
<dbReference type="SMART" id="SM00408">
    <property type="entry name" value="IGc2"/>
    <property type="match status" value="1"/>
</dbReference>
<evidence type="ECO:0000256" key="3">
    <source>
        <dbReference type="ARBA" id="ARBA00023157"/>
    </source>
</evidence>
<dbReference type="PROSITE" id="PS50835">
    <property type="entry name" value="IG_LIKE"/>
    <property type="match status" value="2"/>
</dbReference>
<dbReference type="InterPro" id="IPR013098">
    <property type="entry name" value="Ig_I-set"/>
</dbReference>
<keyword evidence="1" id="KW-0732">Signal</keyword>
<accession>A0A0M3J7X9</accession>
<feature type="domain" description="Ig-like" evidence="6">
    <location>
        <begin position="1"/>
        <end position="79"/>
    </location>
</feature>